<keyword evidence="1" id="KW-0863">Zinc-finger</keyword>
<feature type="region of interest" description="Disordered" evidence="2">
    <location>
        <begin position="339"/>
        <end position="361"/>
    </location>
</feature>
<evidence type="ECO:0000256" key="1">
    <source>
        <dbReference type="PROSITE-ProRule" id="PRU00047"/>
    </source>
</evidence>
<evidence type="ECO:0000313" key="4">
    <source>
        <dbReference type="EnsemblPlants" id="AUR62016888-RA:cds"/>
    </source>
</evidence>
<dbReference type="InterPro" id="IPR046796">
    <property type="entry name" value="Transposase_32_dom"/>
</dbReference>
<keyword evidence="5" id="KW-1185">Reference proteome</keyword>
<dbReference type="InterPro" id="IPR001878">
    <property type="entry name" value="Znf_CCHC"/>
</dbReference>
<organism evidence="4 5">
    <name type="scientific">Chenopodium quinoa</name>
    <name type="common">Quinoa</name>
    <dbReference type="NCBI Taxonomy" id="63459"/>
    <lineage>
        <taxon>Eukaryota</taxon>
        <taxon>Viridiplantae</taxon>
        <taxon>Streptophyta</taxon>
        <taxon>Embryophyta</taxon>
        <taxon>Tracheophyta</taxon>
        <taxon>Spermatophyta</taxon>
        <taxon>Magnoliopsida</taxon>
        <taxon>eudicotyledons</taxon>
        <taxon>Gunneridae</taxon>
        <taxon>Pentapetalae</taxon>
        <taxon>Caryophyllales</taxon>
        <taxon>Chenopodiaceae</taxon>
        <taxon>Chenopodioideae</taxon>
        <taxon>Atripliceae</taxon>
        <taxon>Chenopodium</taxon>
    </lineage>
</organism>
<feature type="compositionally biased region" description="Low complexity" evidence="2">
    <location>
        <begin position="343"/>
        <end position="359"/>
    </location>
</feature>
<keyword evidence="1" id="KW-0862">Zinc</keyword>
<feature type="compositionally biased region" description="Polar residues" evidence="2">
    <location>
        <begin position="429"/>
        <end position="438"/>
    </location>
</feature>
<dbReference type="SMART" id="SM00343">
    <property type="entry name" value="ZnF_C2HC"/>
    <property type="match status" value="1"/>
</dbReference>
<dbReference type="Gramene" id="AUR62016888-RA">
    <property type="protein sequence ID" value="AUR62016888-RA:cds"/>
    <property type="gene ID" value="AUR62016888"/>
</dbReference>
<dbReference type="Pfam" id="PF14223">
    <property type="entry name" value="Retrotran_gag_2"/>
    <property type="match status" value="1"/>
</dbReference>
<reference evidence="4" key="1">
    <citation type="journal article" date="2017" name="Nature">
        <title>The genome of Chenopodium quinoa.</title>
        <authorList>
            <person name="Jarvis D.E."/>
            <person name="Ho Y.S."/>
            <person name="Lightfoot D.J."/>
            <person name="Schmoeckel S.M."/>
            <person name="Li B."/>
            <person name="Borm T.J.A."/>
            <person name="Ohyanagi H."/>
            <person name="Mineta K."/>
            <person name="Michell C.T."/>
            <person name="Saber N."/>
            <person name="Kharbatia N.M."/>
            <person name="Rupper R.R."/>
            <person name="Sharp A.R."/>
            <person name="Dally N."/>
            <person name="Boughton B.A."/>
            <person name="Woo Y.H."/>
            <person name="Gao G."/>
            <person name="Schijlen E.G.W.M."/>
            <person name="Guo X."/>
            <person name="Momin A.A."/>
            <person name="Negrao S."/>
            <person name="Al-Babili S."/>
            <person name="Gehring C."/>
            <person name="Roessner U."/>
            <person name="Jung C."/>
            <person name="Murphy K."/>
            <person name="Arold S.T."/>
            <person name="Gojobori T."/>
            <person name="van der Linden C.G."/>
            <person name="van Loo E.N."/>
            <person name="Jellen E.N."/>
            <person name="Maughan P.J."/>
            <person name="Tester M."/>
        </authorList>
    </citation>
    <scope>NUCLEOTIDE SEQUENCE [LARGE SCALE GENOMIC DNA]</scope>
    <source>
        <strain evidence="4">cv. PI 614886</strain>
    </source>
</reference>
<dbReference type="PANTHER" id="PTHR34676:SF8">
    <property type="entry name" value="TRANSMEMBRANE PROTEIN"/>
    <property type="match status" value="1"/>
</dbReference>
<accession>A0A803LPK9</accession>
<feature type="compositionally biased region" description="Low complexity" evidence="2">
    <location>
        <begin position="386"/>
        <end position="418"/>
    </location>
</feature>
<dbReference type="InterPro" id="IPR036875">
    <property type="entry name" value="Znf_CCHC_sf"/>
</dbReference>
<dbReference type="AlphaFoldDB" id="A0A803LPK9"/>
<dbReference type="Pfam" id="PF00098">
    <property type="entry name" value="zf-CCHC"/>
    <property type="match status" value="1"/>
</dbReference>
<dbReference type="Proteomes" id="UP000596660">
    <property type="component" value="Unplaced"/>
</dbReference>
<feature type="region of interest" description="Disordered" evidence="2">
    <location>
        <begin position="494"/>
        <end position="522"/>
    </location>
</feature>
<feature type="compositionally biased region" description="Polar residues" evidence="2">
    <location>
        <begin position="497"/>
        <end position="506"/>
    </location>
</feature>
<proteinExistence type="predicted"/>
<protein>
    <recommendedName>
        <fullName evidence="3">CCHC-type domain-containing protein</fullName>
    </recommendedName>
</protein>
<dbReference type="GO" id="GO:0008270">
    <property type="term" value="F:zinc ion binding"/>
    <property type="evidence" value="ECO:0007669"/>
    <property type="project" value="UniProtKB-KW"/>
</dbReference>
<feature type="compositionally biased region" description="Polar residues" evidence="2">
    <location>
        <begin position="375"/>
        <end position="384"/>
    </location>
</feature>
<keyword evidence="1" id="KW-0479">Metal-binding</keyword>
<dbReference type="SUPFAM" id="SSF57756">
    <property type="entry name" value="Retrovirus zinc finger-like domains"/>
    <property type="match status" value="1"/>
</dbReference>
<dbReference type="Gene3D" id="4.10.60.10">
    <property type="entry name" value="Zinc finger, CCHC-type"/>
    <property type="match status" value="1"/>
</dbReference>
<feature type="compositionally biased region" description="Acidic residues" evidence="2">
    <location>
        <begin position="449"/>
        <end position="461"/>
    </location>
</feature>
<evidence type="ECO:0000313" key="5">
    <source>
        <dbReference type="Proteomes" id="UP000596660"/>
    </source>
</evidence>
<name>A0A803LPK9_CHEQI</name>
<dbReference type="PANTHER" id="PTHR34676">
    <property type="entry name" value="DUF4219 DOMAIN-CONTAINING PROTEIN-RELATED"/>
    <property type="match status" value="1"/>
</dbReference>
<dbReference type="Pfam" id="PF20167">
    <property type="entry name" value="Transposase_32"/>
    <property type="match status" value="1"/>
</dbReference>
<reference evidence="4" key="2">
    <citation type="submission" date="2021-03" db="UniProtKB">
        <authorList>
            <consortium name="EnsemblPlants"/>
        </authorList>
    </citation>
    <scope>IDENTIFICATION</scope>
</reference>
<evidence type="ECO:0000256" key="2">
    <source>
        <dbReference type="SAM" id="MobiDB-lite"/>
    </source>
</evidence>
<feature type="domain" description="CCHC-type" evidence="3">
    <location>
        <begin position="277"/>
        <end position="292"/>
    </location>
</feature>
<sequence>MSTQELSAIGYDNKSPKFNGNNYAWWKNRIQNVIMGIDYECWLVVKNGPNIILKTDVEGNQVPKKDSELVTADYKLLEKNAKAMSILQQAIGETETNRISGCSSAKEIWDTLELAFEGTSEVKRSKIDLIMSKYELFAMNKNEKINDCFRRFMTIVNDLRSLGKSFSDEDLVRKILRSLTDAWTAKVTAVYEAKDLSTLSLEQLIGSLMTHEMLIESKSDKELVRGVALKGTVEEEEDEISMIAKRFERSLRDQKKNFKGKNFKSFKKSNSSSSTGCFKCGEKGHIIRDCPRWKDKQSQSGDKRAFKNAMIASMWVTVLPSLISQNLARFQTLLIKMKRKRTSGSAKKGSGKAKSSDSSQLRGNIAAIQKLVQGVTPTPTSSRNLPPITTQNPSPISSSSTKSPSPSPSKNFPKPNSPEVDVSNIKEPASSQGEQPRSTGEFLDIEGGKEDEEVRSEEEDLQFIGVTEETPKPLIRSRVTRSSLKKIDEVELEEQSTDSVTGTQMKRTARKSVKGMESPSVGTSDLESRVVLSGCRTEVGYFDEIALSYVKELLEFQGWLSLFDVCDANIDGVRKFYVNLKQLLDRSLNSIVNDIEVHVSVASLAGLLNIPRDGFEEYSGDGWPTLIGVSPDEIHDFVFGGKVPKKGGPFKTGGLKEPVMLVLHSLCNKMFLPRAQGRGFVRIMEMVLIYLLMTKIKINLPSLMINHMMNCYNSSHHSLPYGSYITKLLTKNNVSLSGSTAPVIVFTKGILKQKGLIFCDGVLKFREEEPAELSKSAKKKLKAEEPASQKGILKRLEKQEERMSVVGDKLDKLISLVEGLSTSFILRMSKLEKQIASSSGLQHLRRGEEHTCSLARLRQHQIPSRAPPPSPNAAVPLLHLTLLPTVNLFQFLSVSQMTRYGQLQHLLRGEEHTCSLARLRQHQIPSRAPPPSPNAAMPLLHLTLLPIVNLFQLLSLSQILLNFLVLHLLKLGRLLNPEMEGKRKVTSVCYYILNQAKNAIDKSIAAHYIDVNPIIMTEVIGNDLDVPLGFPPKSNSSSKKACVHPGLK</sequence>
<dbReference type="EnsemblPlants" id="AUR62016888-RA">
    <property type="protein sequence ID" value="AUR62016888-RA:cds"/>
    <property type="gene ID" value="AUR62016888"/>
</dbReference>
<feature type="region of interest" description="Disordered" evidence="2">
    <location>
        <begin position="373"/>
        <end position="468"/>
    </location>
</feature>
<evidence type="ECO:0000259" key="3">
    <source>
        <dbReference type="PROSITE" id="PS50158"/>
    </source>
</evidence>
<dbReference type="GO" id="GO:0003676">
    <property type="term" value="F:nucleic acid binding"/>
    <property type="evidence" value="ECO:0007669"/>
    <property type="project" value="InterPro"/>
</dbReference>
<dbReference type="PROSITE" id="PS50158">
    <property type="entry name" value="ZF_CCHC"/>
    <property type="match status" value="1"/>
</dbReference>